<evidence type="ECO:0000313" key="1">
    <source>
        <dbReference type="EMBL" id="KAL1852475.1"/>
    </source>
</evidence>
<comment type="caution">
    <text evidence="1">The sequence shown here is derived from an EMBL/GenBank/DDBJ whole genome shotgun (WGS) entry which is preliminary data.</text>
</comment>
<evidence type="ECO:0008006" key="3">
    <source>
        <dbReference type="Google" id="ProtNLM"/>
    </source>
</evidence>
<dbReference type="EMBL" id="JAWRVE010000159">
    <property type="protein sequence ID" value="KAL1852475.1"/>
    <property type="molecule type" value="Genomic_DNA"/>
</dbReference>
<organism evidence="1 2">
    <name type="scientific">Diaporthe australafricana</name>
    <dbReference type="NCBI Taxonomy" id="127596"/>
    <lineage>
        <taxon>Eukaryota</taxon>
        <taxon>Fungi</taxon>
        <taxon>Dikarya</taxon>
        <taxon>Ascomycota</taxon>
        <taxon>Pezizomycotina</taxon>
        <taxon>Sordariomycetes</taxon>
        <taxon>Sordariomycetidae</taxon>
        <taxon>Diaporthales</taxon>
        <taxon>Diaporthaceae</taxon>
        <taxon>Diaporthe</taxon>
    </lineage>
</organism>
<reference evidence="1 2" key="1">
    <citation type="journal article" date="2024" name="IMA Fungus">
        <title>IMA Genome - F19 : A genome assembly and annotation guide to empower mycologists, including annotated draft genome sequences of Ceratocystis pirilliformis, Diaporthe australafricana, Fusarium ophioides, Paecilomyces lecythidis, and Sporothrix stenoceras.</title>
        <authorList>
            <person name="Aylward J."/>
            <person name="Wilson A.M."/>
            <person name="Visagie C.M."/>
            <person name="Spraker J."/>
            <person name="Barnes I."/>
            <person name="Buitendag C."/>
            <person name="Ceriani C."/>
            <person name="Del Mar Angel L."/>
            <person name="du Plessis D."/>
            <person name="Fuchs T."/>
            <person name="Gasser K."/>
            <person name="Kramer D."/>
            <person name="Li W."/>
            <person name="Munsamy K."/>
            <person name="Piso A."/>
            <person name="Price J.L."/>
            <person name="Sonnekus B."/>
            <person name="Thomas C."/>
            <person name="van der Nest A."/>
            <person name="van Dijk A."/>
            <person name="van Heerden A."/>
            <person name="van Vuuren N."/>
            <person name="Yilmaz N."/>
            <person name="Duong T.A."/>
            <person name="van der Merwe N.A."/>
            <person name="Wingfield M.J."/>
            <person name="Wingfield B.D."/>
        </authorList>
    </citation>
    <scope>NUCLEOTIDE SEQUENCE [LARGE SCALE GENOMIC DNA]</scope>
    <source>
        <strain evidence="1 2">CMW 18300</strain>
    </source>
</reference>
<accession>A0ABR3W3T6</accession>
<keyword evidence="2" id="KW-1185">Reference proteome</keyword>
<dbReference type="InterPro" id="IPR032675">
    <property type="entry name" value="LRR_dom_sf"/>
</dbReference>
<protein>
    <recommendedName>
        <fullName evidence="3">F-box domain-containing protein</fullName>
    </recommendedName>
</protein>
<proteinExistence type="predicted"/>
<dbReference type="Proteomes" id="UP001583177">
    <property type="component" value="Unassembled WGS sequence"/>
</dbReference>
<dbReference type="Gene3D" id="3.80.10.10">
    <property type="entry name" value="Ribonuclease Inhibitor"/>
    <property type="match status" value="1"/>
</dbReference>
<evidence type="ECO:0000313" key="2">
    <source>
        <dbReference type="Proteomes" id="UP001583177"/>
    </source>
</evidence>
<sequence length="563" mass="64436">MLTGALSRTASTRHVRSLHIKGFLYLEDVGESNKEAGWETDASRADKWEQYRKDQGLDEVLGDEEPTVHGWFEDYGPVEVTAEEDAAWAPFIRLVKALPRLTKLVYDCRNQFPPTLLAALHIYHPRCRLHHLTFRLRSLLQQDPDPHEMALATSPCLHRVKLHCAWRNSNAQDDFNEEAMLELVAGLAPNLKELSMISVFPALPSSGWRDPRAAWRGLPGFVEPDKSAIGSLTSLSLVGALRFSPELLQTWHRHTDFTMLRHLVLGGGLECNKGINDETMRWMVQNCSFPRLETLRVRLRRDDEDIDKPNYAVDAAAFFRAFEPLEELSLSGPLEPEILNSILFRHGHKLKKLGLFPHENPFDSRLMHVPMILTREHIEKIQARCPAVYDLSIPIKRTNSDRTEAELYRGLGKFARLQRLFLVLDCSNWRVMRDSTLTDDPSFDDDDRELFITINSHIKRGHVRECLVNCAVDETLARSIWETICRDKITQLKSLKLYTTGGGKFGNTSSYWDLRKLVSNMSRSFIIERAGEEDDSISVRELGGRARIARDQQYTRWEPGLAG</sequence>
<gene>
    <name evidence="1" type="ORF">Daus18300_012156</name>
</gene>
<name>A0ABR3W3T6_9PEZI</name>